<feature type="binding site" evidence="6">
    <location>
        <position position="358"/>
    </location>
    <ligand>
        <name>substrate</name>
    </ligand>
</feature>
<accession>A0A0B6ZMN4</accession>
<evidence type="ECO:0000256" key="3">
    <source>
        <dbReference type="ARBA" id="ARBA00005995"/>
    </source>
</evidence>
<evidence type="ECO:0000256" key="5">
    <source>
        <dbReference type="ARBA" id="ARBA00048448"/>
    </source>
</evidence>
<dbReference type="Gene3D" id="1.10.405.10">
    <property type="entry name" value="Guanine Nucleotide Dissociation Inhibitor, domain 1"/>
    <property type="match status" value="1"/>
</dbReference>
<dbReference type="PANTHER" id="PTHR43563">
    <property type="entry name" value="AMINE OXIDASE"/>
    <property type="match status" value="1"/>
</dbReference>
<dbReference type="AlphaFoldDB" id="A0A0B6ZMN4"/>
<feature type="binding site" evidence="6">
    <location>
        <begin position="49"/>
        <end position="50"/>
    </location>
    <ligand>
        <name>FAD</name>
        <dbReference type="ChEBI" id="CHEBI:57692"/>
    </ligand>
</feature>
<feature type="binding site" evidence="6">
    <location>
        <position position="438"/>
    </location>
    <ligand>
        <name>FAD</name>
        <dbReference type="ChEBI" id="CHEBI:57692"/>
    </ligand>
</feature>
<evidence type="ECO:0000256" key="1">
    <source>
        <dbReference type="ARBA" id="ARBA00001974"/>
    </source>
</evidence>
<evidence type="ECO:0000256" key="6">
    <source>
        <dbReference type="PIRSR" id="PIRSR601613-1"/>
    </source>
</evidence>
<dbReference type="SUPFAM" id="SSF51905">
    <property type="entry name" value="FAD/NAD(P)-binding domain"/>
    <property type="match status" value="1"/>
</dbReference>
<feature type="binding site" evidence="6">
    <location>
        <position position="246"/>
    </location>
    <ligand>
        <name>FAD</name>
        <dbReference type="ChEBI" id="CHEBI:57692"/>
    </ligand>
</feature>
<evidence type="ECO:0000256" key="4">
    <source>
        <dbReference type="ARBA" id="ARBA00023002"/>
    </source>
</evidence>
<keyword evidence="7" id="KW-1133">Transmembrane helix</keyword>
<keyword evidence="7" id="KW-0274">FAD</keyword>
<proteinExistence type="inferred from homology"/>
<dbReference type="Gene3D" id="3.50.50.60">
    <property type="entry name" value="FAD/NAD(P)-binding domain"/>
    <property type="match status" value="1"/>
</dbReference>
<feature type="binding site" evidence="6">
    <location>
        <position position="28"/>
    </location>
    <ligand>
        <name>FAD</name>
        <dbReference type="ChEBI" id="CHEBI:57692"/>
    </ligand>
</feature>
<organism evidence="9">
    <name type="scientific">Arion vulgaris</name>
    <dbReference type="NCBI Taxonomy" id="1028688"/>
    <lineage>
        <taxon>Eukaryota</taxon>
        <taxon>Metazoa</taxon>
        <taxon>Spiralia</taxon>
        <taxon>Lophotrochozoa</taxon>
        <taxon>Mollusca</taxon>
        <taxon>Gastropoda</taxon>
        <taxon>Heterobranchia</taxon>
        <taxon>Euthyneura</taxon>
        <taxon>Panpulmonata</taxon>
        <taxon>Eupulmonata</taxon>
        <taxon>Stylommatophora</taxon>
        <taxon>Helicina</taxon>
        <taxon>Arionoidea</taxon>
        <taxon>Arionidae</taxon>
        <taxon>Arion</taxon>
    </lineage>
</organism>
<comment type="subcellular location">
    <subcellularLocation>
        <location evidence="2">Mitochondrion outer membrane</location>
        <topology evidence="2">Single-pass type IV membrane protein</topology>
        <orientation evidence="2">Cytoplasmic side</orientation>
    </subcellularLocation>
</comment>
<dbReference type="Gene3D" id="3.90.660.10">
    <property type="match status" value="1"/>
</dbReference>
<reference evidence="9" key="1">
    <citation type="submission" date="2014-12" db="EMBL/GenBank/DDBJ databases">
        <title>Insight into the proteome of Arion vulgaris.</title>
        <authorList>
            <person name="Aradska J."/>
            <person name="Bulat T."/>
            <person name="Smidak R."/>
            <person name="Sarate P."/>
            <person name="Gangsoo J."/>
            <person name="Sialana F."/>
            <person name="Bilban M."/>
            <person name="Lubec G."/>
        </authorList>
    </citation>
    <scope>NUCLEOTIDE SEQUENCE</scope>
    <source>
        <tissue evidence="9">Skin</tissue>
    </source>
</reference>
<evidence type="ECO:0000259" key="8">
    <source>
        <dbReference type="Pfam" id="PF01593"/>
    </source>
</evidence>
<dbReference type="GO" id="GO:0008131">
    <property type="term" value="F:primary methylamine oxidase activity"/>
    <property type="evidence" value="ECO:0007669"/>
    <property type="project" value="UniProtKB-ARBA"/>
</dbReference>
<feature type="domain" description="Amine oxidase" evidence="8">
    <location>
        <begin position="27"/>
        <end position="462"/>
    </location>
</feature>
<keyword evidence="7" id="KW-0472">Membrane</keyword>
<dbReference type="InterPro" id="IPR036188">
    <property type="entry name" value="FAD/NAD-bd_sf"/>
</dbReference>
<evidence type="ECO:0000256" key="2">
    <source>
        <dbReference type="ARBA" id="ARBA00004362"/>
    </source>
</evidence>
<evidence type="ECO:0000256" key="7">
    <source>
        <dbReference type="RuleBase" id="RU362067"/>
    </source>
</evidence>
<dbReference type="SUPFAM" id="SSF54373">
    <property type="entry name" value="FAD-linked reductases, C-terminal domain"/>
    <property type="match status" value="1"/>
</dbReference>
<keyword evidence="7" id="KW-0812">Transmembrane</keyword>
<protein>
    <recommendedName>
        <fullName evidence="7">Amine oxidase</fullName>
        <ecNumber evidence="7">1.4.3.-</ecNumber>
    </recommendedName>
</protein>
<comment type="catalytic activity">
    <reaction evidence="5">
        <text>a secondary aliphatic amine + O2 + H2O = a primary amine + an aldehyde + H2O2</text>
        <dbReference type="Rhea" id="RHEA:26414"/>
        <dbReference type="ChEBI" id="CHEBI:15377"/>
        <dbReference type="ChEBI" id="CHEBI:15379"/>
        <dbReference type="ChEBI" id="CHEBI:16240"/>
        <dbReference type="ChEBI" id="CHEBI:17478"/>
        <dbReference type="ChEBI" id="CHEBI:58855"/>
        <dbReference type="ChEBI" id="CHEBI:65296"/>
        <dbReference type="EC" id="1.4.3.4"/>
    </reaction>
</comment>
<dbReference type="InterPro" id="IPR002937">
    <property type="entry name" value="Amino_oxidase"/>
</dbReference>
<name>A0A0B6ZMN4_9EUPU</name>
<feature type="non-terminal residue" evidence="9">
    <location>
        <position position="1"/>
    </location>
</feature>
<dbReference type="EC" id="1.4.3.-" evidence="7"/>
<sequence>QVTPRVASNVTDMESFTCDVVVIGAGLSGLSAAYYLTKKDRGLRIAVLEAKDRVGGRTLTRQLTAADGTRDFWDLGGEWVGRPQPHMQYLLRKFNINTFNPVASGDGRQNTKFPVLSWRTHMDLLQFSWKLKRLQKRLVGVDLKNSVHALEWDGISLEQYKEEHLWTQAAKDIVDAACKCMFGLTPLEMTLLYFLMYIKAAGGLRVFLHPKEFSGQECRVKGGVQQIASHLVHKIGKRFVYVNQPVTHIIQSIEGARIVTSNHLEILCQRVIMAIPPHHAAAITYQPPLPHVKLGLLQSVPLAFLVKFAVTYEEAFWKQDNNKFHYGFQAVLESQDFGPVGIVYDATSGRGNPALAGFVSSSHCFDNDPKNRRAIIMRLIENLLGPECMKILEFSQMDWSKEPYNGGCFLKSLMPGTTKYFNSELREPFDRVHFGGTESATVWCGFMNGAVQSGFRSATEVLYHLRPLIVTSPDPDIISLREEVSQKGHANHSWLTWAVLSLSFASIVYFLTKGSSHLSPPTFVKNIQLVFDTDRFS</sequence>
<dbReference type="GO" id="GO:0097621">
    <property type="term" value="F:monoamine oxidase activity"/>
    <property type="evidence" value="ECO:0007669"/>
    <property type="project" value="UniProtKB-EC"/>
</dbReference>
<keyword evidence="7" id="KW-0285">Flavoprotein</keyword>
<dbReference type="PANTHER" id="PTHR43563:SF14">
    <property type="entry name" value="AMINE OXIDASE"/>
    <property type="match status" value="1"/>
</dbReference>
<dbReference type="GO" id="GO:0005741">
    <property type="term" value="C:mitochondrial outer membrane"/>
    <property type="evidence" value="ECO:0007669"/>
    <property type="project" value="UniProtKB-SubCell"/>
</dbReference>
<dbReference type="Pfam" id="PF01593">
    <property type="entry name" value="Amino_oxidase"/>
    <property type="match status" value="1"/>
</dbReference>
<gene>
    <name evidence="9" type="primary">ORF69077</name>
</gene>
<comment type="similarity">
    <text evidence="3 7">Belongs to the flavin monoamine oxidase family.</text>
</comment>
<dbReference type="EMBL" id="HACG01022271">
    <property type="protein sequence ID" value="CEK69136.1"/>
    <property type="molecule type" value="Transcribed_RNA"/>
</dbReference>
<feature type="transmembrane region" description="Helical" evidence="7">
    <location>
        <begin position="20"/>
        <end position="37"/>
    </location>
</feature>
<dbReference type="InterPro" id="IPR001613">
    <property type="entry name" value="Flavin_amine_oxidase"/>
</dbReference>
<dbReference type="PRINTS" id="PR00757">
    <property type="entry name" value="AMINEOXDASEF"/>
</dbReference>
<evidence type="ECO:0000313" key="9">
    <source>
        <dbReference type="EMBL" id="CEK69136.1"/>
    </source>
</evidence>
<comment type="cofactor">
    <cofactor evidence="1 7">
        <name>FAD</name>
        <dbReference type="ChEBI" id="CHEBI:57692"/>
    </cofactor>
</comment>
<keyword evidence="4 7" id="KW-0560">Oxidoreductase</keyword>
<dbReference type="InterPro" id="IPR050703">
    <property type="entry name" value="Flavin_MAO"/>
</dbReference>